<evidence type="ECO:0000313" key="1">
    <source>
        <dbReference type="EMBL" id="KAI6647091.1"/>
    </source>
</evidence>
<sequence length="129" mass="14621">MILKVCEEHRDTINGMIAMKAQNINIKRNAEDYLKRMTPIAVALDKVQSDSCKLSDAVGVWKALKRDMDSLMPSVVTHKVQNRYKQALSAPHYLANLMDPRYRGITLSKDEVDAGLNYAAWIIHHVSLL</sequence>
<dbReference type="EMBL" id="JAKMXF010000346">
    <property type="protein sequence ID" value="KAI6647091.1"/>
    <property type="molecule type" value="Genomic_DNA"/>
</dbReference>
<dbReference type="AlphaFoldDB" id="A0AAV7JEG9"/>
<protein>
    <submittedName>
        <fullName evidence="1">Uncharacterized protein</fullName>
    </submittedName>
</protein>
<dbReference type="Proteomes" id="UP001165289">
    <property type="component" value="Unassembled WGS sequence"/>
</dbReference>
<organism evidence="1 2">
    <name type="scientific">Oopsacas minuta</name>
    <dbReference type="NCBI Taxonomy" id="111878"/>
    <lineage>
        <taxon>Eukaryota</taxon>
        <taxon>Metazoa</taxon>
        <taxon>Porifera</taxon>
        <taxon>Hexactinellida</taxon>
        <taxon>Hexasterophora</taxon>
        <taxon>Lyssacinosida</taxon>
        <taxon>Leucopsacidae</taxon>
        <taxon>Oopsacas</taxon>
    </lineage>
</organism>
<reference evidence="1 2" key="1">
    <citation type="journal article" date="2023" name="BMC Biol.">
        <title>The compact genome of the sponge Oopsacas minuta (Hexactinellida) is lacking key metazoan core genes.</title>
        <authorList>
            <person name="Santini S."/>
            <person name="Schenkelaars Q."/>
            <person name="Jourda C."/>
            <person name="Duchesne M."/>
            <person name="Belahbib H."/>
            <person name="Rocher C."/>
            <person name="Selva M."/>
            <person name="Riesgo A."/>
            <person name="Vervoort M."/>
            <person name="Leys S.P."/>
            <person name="Kodjabachian L."/>
            <person name="Le Bivic A."/>
            <person name="Borchiellini C."/>
            <person name="Claverie J.M."/>
            <person name="Renard E."/>
        </authorList>
    </citation>
    <scope>NUCLEOTIDE SEQUENCE [LARGE SCALE GENOMIC DNA]</scope>
    <source>
        <strain evidence="1">SPO-2</strain>
    </source>
</reference>
<accession>A0AAV7JEG9</accession>
<evidence type="ECO:0000313" key="2">
    <source>
        <dbReference type="Proteomes" id="UP001165289"/>
    </source>
</evidence>
<name>A0AAV7JEG9_9METZ</name>
<gene>
    <name evidence="1" type="ORF">LOD99_8928</name>
</gene>
<keyword evidence="2" id="KW-1185">Reference proteome</keyword>
<comment type="caution">
    <text evidence="1">The sequence shown here is derived from an EMBL/GenBank/DDBJ whole genome shotgun (WGS) entry which is preliminary data.</text>
</comment>
<proteinExistence type="predicted"/>